<organism evidence="3 4">
    <name type="scientific">Ramlibacter aurantiacus</name>
    <dbReference type="NCBI Taxonomy" id="2801330"/>
    <lineage>
        <taxon>Bacteria</taxon>
        <taxon>Pseudomonadati</taxon>
        <taxon>Pseudomonadota</taxon>
        <taxon>Betaproteobacteria</taxon>
        <taxon>Burkholderiales</taxon>
        <taxon>Comamonadaceae</taxon>
        <taxon>Ramlibacter</taxon>
    </lineage>
</organism>
<dbReference type="CDD" id="cd00431">
    <property type="entry name" value="cysteine_hydrolases"/>
    <property type="match status" value="1"/>
</dbReference>
<dbReference type="GO" id="GO:0016787">
    <property type="term" value="F:hydrolase activity"/>
    <property type="evidence" value="ECO:0007669"/>
    <property type="project" value="UniProtKB-KW"/>
</dbReference>
<dbReference type="RefSeq" id="WP_201685021.1">
    <property type="nucleotide sequence ID" value="NZ_JAEQNA010000006.1"/>
</dbReference>
<name>A0A937D637_9BURK</name>
<keyword evidence="4" id="KW-1185">Reference proteome</keyword>
<gene>
    <name evidence="3" type="ORF">JI739_16450</name>
</gene>
<dbReference type="PANTHER" id="PTHR43540:SF16">
    <property type="entry name" value="ISOCHORISMATASE-LIKE DOMAIN-CONTAINING PROTEIN"/>
    <property type="match status" value="1"/>
</dbReference>
<reference evidence="3" key="1">
    <citation type="submission" date="2021-01" db="EMBL/GenBank/DDBJ databases">
        <title>Ramlibacter sp. strain AW1 16S ribosomal RNA gene Genome sequencing and assembly.</title>
        <authorList>
            <person name="Kang M."/>
        </authorList>
    </citation>
    <scope>NUCLEOTIDE SEQUENCE</scope>
    <source>
        <strain evidence="3">AW1</strain>
    </source>
</reference>
<dbReference type="PANTHER" id="PTHR43540">
    <property type="entry name" value="PEROXYUREIDOACRYLATE/UREIDOACRYLATE AMIDOHYDROLASE-RELATED"/>
    <property type="match status" value="1"/>
</dbReference>
<evidence type="ECO:0000313" key="3">
    <source>
        <dbReference type="EMBL" id="MBL0421942.1"/>
    </source>
</evidence>
<dbReference type="InterPro" id="IPR050272">
    <property type="entry name" value="Isochorismatase-like_hydrls"/>
</dbReference>
<dbReference type="AlphaFoldDB" id="A0A937D637"/>
<dbReference type="Pfam" id="PF00857">
    <property type="entry name" value="Isochorismatase"/>
    <property type="match status" value="1"/>
</dbReference>
<accession>A0A937D637</accession>
<evidence type="ECO:0000313" key="4">
    <source>
        <dbReference type="Proteomes" id="UP000613011"/>
    </source>
</evidence>
<dbReference type="Proteomes" id="UP000613011">
    <property type="component" value="Unassembled WGS sequence"/>
</dbReference>
<dbReference type="SUPFAM" id="SSF52499">
    <property type="entry name" value="Isochorismatase-like hydrolases"/>
    <property type="match status" value="1"/>
</dbReference>
<dbReference type="Gene3D" id="3.40.50.850">
    <property type="entry name" value="Isochorismatase-like"/>
    <property type="match status" value="1"/>
</dbReference>
<dbReference type="EMBL" id="JAEQNA010000006">
    <property type="protein sequence ID" value="MBL0421942.1"/>
    <property type="molecule type" value="Genomic_DNA"/>
</dbReference>
<evidence type="ECO:0000259" key="2">
    <source>
        <dbReference type="Pfam" id="PF00857"/>
    </source>
</evidence>
<dbReference type="InterPro" id="IPR000868">
    <property type="entry name" value="Isochorismatase-like_dom"/>
</dbReference>
<dbReference type="InterPro" id="IPR036380">
    <property type="entry name" value="Isochorismatase-like_sf"/>
</dbReference>
<feature type="domain" description="Isochorismatase-like" evidence="2">
    <location>
        <begin position="24"/>
        <end position="218"/>
    </location>
</feature>
<keyword evidence="1 3" id="KW-0378">Hydrolase</keyword>
<comment type="caution">
    <text evidence="3">The sequence shown here is derived from an EMBL/GenBank/DDBJ whole genome shotgun (WGS) entry which is preliminary data.</text>
</comment>
<sequence>MTPIDRSDMVSRMREALTLDPARCAVVTIDCQRGNLEPGIASLPVPPAECARVIAGTNTLLRLARAHGIAIVHVTTAWEPPLLARHPFERAMLALRQSFVPGGQSDFARHKSPGSPEAQIVAALEVDWRGDLLVDSKRTFDSFEGTPLDRLLRAMGKDTLLLAGCNTNTCVLSTTFGAYNRGYRAVVVSDCVASAYGEDLHRFSLENIQRRLGWVLDLPQLQDKLAASARGSSAEAAAARSAA</sequence>
<proteinExistence type="predicted"/>
<evidence type="ECO:0000256" key="1">
    <source>
        <dbReference type="ARBA" id="ARBA00022801"/>
    </source>
</evidence>
<protein>
    <submittedName>
        <fullName evidence="3">Cysteine hydrolase</fullName>
    </submittedName>
</protein>